<reference evidence="1" key="1">
    <citation type="submission" date="2022-04" db="EMBL/GenBank/DDBJ databases">
        <title>Genome of the entomopathogenic fungus Entomophthora muscae.</title>
        <authorList>
            <person name="Elya C."/>
            <person name="Lovett B.R."/>
            <person name="Lee E."/>
            <person name="Macias A.M."/>
            <person name="Hajek A.E."/>
            <person name="De Bivort B.L."/>
            <person name="Kasson M.T."/>
            <person name="De Fine Licht H.H."/>
            <person name="Stajich J.E."/>
        </authorList>
    </citation>
    <scope>NUCLEOTIDE SEQUENCE</scope>
    <source>
        <strain evidence="1">Berkeley</strain>
    </source>
</reference>
<evidence type="ECO:0000313" key="2">
    <source>
        <dbReference type="Proteomes" id="UP001165960"/>
    </source>
</evidence>
<accession>A0ACC2TJJ2</accession>
<proteinExistence type="predicted"/>
<sequence length="298" mass="33337">MKNILTAPPLPGVPLTQNFSKLGFVYITVLGLANQVVPHTESWHPLATALNYLVRIAPIVYMTFQARPASSVRVQLDSGMGCDSMSTISKLVTLGSYSFLIIRASCMLLFMTSAYYLKQYLIKKQETNKCQEEIVAKPSQVQTVTISTSNQNTAAPTTFPDLPKLDLAGFRKGMIMINALFRAHPESFRDDAQKVMMVTAQLKDDGREAFLTCLEEDPDLILSYNQFLERMNSATTPAGAKTQAYMGLIHLTQGRDNLETYIQQFLHMADAANIPDDISGLHFRNSRNPYHASLMRHY</sequence>
<keyword evidence="2" id="KW-1185">Reference proteome</keyword>
<comment type="caution">
    <text evidence="1">The sequence shown here is derived from an EMBL/GenBank/DDBJ whole genome shotgun (WGS) entry which is preliminary data.</text>
</comment>
<evidence type="ECO:0000313" key="1">
    <source>
        <dbReference type="EMBL" id="KAJ9074655.1"/>
    </source>
</evidence>
<dbReference type="Proteomes" id="UP001165960">
    <property type="component" value="Unassembled WGS sequence"/>
</dbReference>
<protein>
    <submittedName>
        <fullName evidence="1">Uncharacterized protein</fullName>
    </submittedName>
</protein>
<gene>
    <name evidence="1" type="ORF">DSO57_1039582</name>
</gene>
<organism evidence="1 2">
    <name type="scientific">Entomophthora muscae</name>
    <dbReference type="NCBI Taxonomy" id="34485"/>
    <lineage>
        <taxon>Eukaryota</taxon>
        <taxon>Fungi</taxon>
        <taxon>Fungi incertae sedis</taxon>
        <taxon>Zoopagomycota</taxon>
        <taxon>Entomophthoromycotina</taxon>
        <taxon>Entomophthoromycetes</taxon>
        <taxon>Entomophthorales</taxon>
        <taxon>Entomophthoraceae</taxon>
        <taxon>Entomophthora</taxon>
    </lineage>
</organism>
<dbReference type="EMBL" id="QTSX02002850">
    <property type="protein sequence ID" value="KAJ9074655.1"/>
    <property type="molecule type" value="Genomic_DNA"/>
</dbReference>
<name>A0ACC2TJJ2_9FUNG</name>